<feature type="domain" description="DUF4283" evidence="2">
    <location>
        <begin position="111"/>
        <end position="191"/>
    </location>
</feature>
<reference evidence="3" key="1">
    <citation type="submission" date="2020-06" db="EMBL/GenBank/DDBJ databases">
        <authorList>
            <person name="Li T."/>
            <person name="Hu X."/>
            <person name="Zhang T."/>
            <person name="Song X."/>
            <person name="Zhang H."/>
            <person name="Dai N."/>
            <person name="Sheng W."/>
            <person name="Hou X."/>
            <person name="Wei L."/>
        </authorList>
    </citation>
    <scope>NUCLEOTIDE SEQUENCE</scope>
    <source>
        <strain evidence="3">KEN8</strain>
        <tissue evidence="3">Leaf</tissue>
    </source>
</reference>
<dbReference type="PANTHER" id="PTHR31286:SF179">
    <property type="entry name" value="RNASE H TYPE-1 DOMAIN-CONTAINING PROTEIN"/>
    <property type="match status" value="1"/>
</dbReference>
<sequence>MAHPPIQSKMAIEASSDVPPLAADSDESPPDSTESTQPSSPVQQKQQKQQQTPKKSFAEILTGSNKQRDDELQKFFLADSTPTMVGTRVDIDGCPTLIFNYMEMLSFAAAYRYALVGKFSHGAPQYRNLHHLIAGLGIKCAFTISMINAKHVLISLSNEADLSHLWLRRIWHVQGFPIRVFKWIPTFTPEQESSIVPMWIDDFTFNHSKLSKARVGIEINLTKPLVEEFDLKINGITICQKVEYEQVPKYCNLLIENGVEIDGKGNDRNDSLDGETIDVTCGDCHNMDATKGMEIQLFYQTVKPIVTERKGRV</sequence>
<dbReference type="InterPro" id="IPR040256">
    <property type="entry name" value="At4g02000-like"/>
</dbReference>
<protein>
    <recommendedName>
        <fullName evidence="2">DUF4283 domain-containing protein</fullName>
    </recommendedName>
</protein>
<feature type="region of interest" description="Disordered" evidence="1">
    <location>
        <begin position="1"/>
        <end position="56"/>
    </location>
</feature>
<comment type="caution">
    <text evidence="3">The sequence shown here is derived from an EMBL/GenBank/DDBJ whole genome shotgun (WGS) entry which is preliminary data.</text>
</comment>
<accession>A0AAW2NFP4</accession>
<proteinExistence type="predicted"/>
<dbReference type="Pfam" id="PF14111">
    <property type="entry name" value="DUF4283"/>
    <property type="match status" value="1"/>
</dbReference>
<gene>
    <name evidence="3" type="ORF">Scaly_1835000</name>
</gene>
<evidence type="ECO:0000256" key="1">
    <source>
        <dbReference type="SAM" id="MobiDB-lite"/>
    </source>
</evidence>
<reference evidence="3" key="2">
    <citation type="journal article" date="2024" name="Plant">
        <title>Genomic evolution and insights into agronomic trait innovations of Sesamum species.</title>
        <authorList>
            <person name="Miao H."/>
            <person name="Wang L."/>
            <person name="Qu L."/>
            <person name="Liu H."/>
            <person name="Sun Y."/>
            <person name="Le M."/>
            <person name="Wang Q."/>
            <person name="Wei S."/>
            <person name="Zheng Y."/>
            <person name="Lin W."/>
            <person name="Duan Y."/>
            <person name="Cao H."/>
            <person name="Xiong S."/>
            <person name="Wang X."/>
            <person name="Wei L."/>
            <person name="Li C."/>
            <person name="Ma Q."/>
            <person name="Ju M."/>
            <person name="Zhao R."/>
            <person name="Li G."/>
            <person name="Mu C."/>
            <person name="Tian Q."/>
            <person name="Mei H."/>
            <person name="Zhang T."/>
            <person name="Gao T."/>
            <person name="Zhang H."/>
        </authorList>
    </citation>
    <scope>NUCLEOTIDE SEQUENCE</scope>
    <source>
        <strain evidence="3">KEN8</strain>
    </source>
</reference>
<dbReference type="PANTHER" id="PTHR31286">
    <property type="entry name" value="GLYCINE-RICH CELL WALL STRUCTURAL PROTEIN 1.8-LIKE"/>
    <property type="match status" value="1"/>
</dbReference>
<evidence type="ECO:0000313" key="3">
    <source>
        <dbReference type="EMBL" id="KAL0341724.1"/>
    </source>
</evidence>
<name>A0AAW2NFP4_9LAMI</name>
<dbReference type="AlphaFoldDB" id="A0AAW2NFP4"/>
<organism evidence="3">
    <name type="scientific">Sesamum calycinum</name>
    <dbReference type="NCBI Taxonomy" id="2727403"/>
    <lineage>
        <taxon>Eukaryota</taxon>
        <taxon>Viridiplantae</taxon>
        <taxon>Streptophyta</taxon>
        <taxon>Embryophyta</taxon>
        <taxon>Tracheophyta</taxon>
        <taxon>Spermatophyta</taxon>
        <taxon>Magnoliopsida</taxon>
        <taxon>eudicotyledons</taxon>
        <taxon>Gunneridae</taxon>
        <taxon>Pentapetalae</taxon>
        <taxon>asterids</taxon>
        <taxon>lamiids</taxon>
        <taxon>Lamiales</taxon>
        <taxon>Pedaliaceae</taxon>
        <taxon>Sesamum</taxon>
    </lineage>
</organism>
<feature type="compositionally biased region" description="Low complexity" evidence="1">
    <location>
        <begin position="30"/>
        <end position="55"/>
    </location>
</feature>
<evidence type="ECO:0000259" key="2">
    <source>
        <dbReference type="Pfam" id="PF14111"/>
    </source>
</evidence>
<dbReference type="InterPro" id="IPR025558">
    <property type="entry name" value="DUF4283"/>
</dbReference>
<dbReference type="EMBL" id="JACGWM010000011">
    <property type="protein sequence ID" value="KAL0341724.1"/>
    <property type="molecule type" value="Genomic_DNA"/>
</dbReference>